<name>A0ABS2U879_9LEPT</name>
<evidence type="ECO:0000256" key="1">
    <source>
        <dbReference type="ARBA" id="ARBA00004651"/>
    </source>
</evidence>
<evidence type="ECO:0000256" key="2">
    <source>
        <dbReference type="ARBA" id="ARBA00022475"/>
    </source>
</evidence>
<keyword evidence="2" id="KW-1003">Cell membrane</keyword>
<dbReference type="EMBL" id="JAFFPU010000004">
    <property type="protein sequence ID" value="MBM9575753.1"/>
    <property type="molecule type" value="Genomic_DNA"/>
</dbReference>
<feature type="transmembrane region" description="Helical" evidence="6">
    <location>
        <begin position="66"/>
        <end position="87"/>
    </location>
</feature>
<feature type="transmembrane region" description="Helical" evidence="6">
    <location>
        <begin position="142"/>
        <end position="162"/>
    </location>
</feature>
<keyword evidence="5 6" id="KW-0472">Membrane</keyword>
<accession>A0ABS2U879</accession>
<proteinExistence type="predicted"/>
<feature type="transmembrane region" description="Helical" evidence="6">
    <location>
        <begin position="22"/>
        <end position="46"/>
    </location>
</feature>
<evidence type="ECO:0000256" key="3">
    <source>
        <dbReference type="ARBA" id="ARBA00022692"/>
    </source>
</evidence>
<keyword evidence="3 6" id="KW-0812">Transmembrane</keyword>
<protein>
    <submittedName>
        <fullName evidence="7">ABC transporter permease subunit</fullName>
    </submittedName>
</protein>
<evidence type="ECO:0000256" key="6">
    <source>
        <dbReference type="SAM" id="Phobius"/>
    </source>
</evidence>
<sequence>MNLSDSILESIRNIKTVFWKEFSVYLNSPIGTIFAWFFLFMTSFLFFFGFGDSSFWDLKSASMEAYFLWVPILYVIFIPALSMRLWSEEERSGTLEILFTLPFRELELVLGKFLGAWCFLGFVLLFTLPIPTTILYLGDLDLGTTFAGYLGIFLLGGANLALGSFISSLTKDQISSYLSALIVCLLFFIMGYRPFLPLLGPELSRIVSFLSLSKHFETFRMGILDGREIFFYLSFSITALYANLLMLRSKR</sequence>
<feature type="transmembrane region" description="Helical" evidence="6">
    <location>
        <begin position="108"/>
        <end position="130"/>
    </location>
</feature>
<dbReference type="Pfam" id="PF12679">
    <property type="entry name" value="ABC2_membrane_2"/>
    <property type="match status" value="1"/>
</dbReference>
<dbReference type="PANTHER" id="PTHR30294:SF29">
    <property type="entry name" value="MULTIDRUG ABC TRANSPORTER PERMEASE YBHS-RELATED"/>
    <property type="match status" value="1"/>
</dbReference>
<feature type="transmembrane region" description="Helical" evidence="6">
    <location>
        <begin position="229"/>
        <end position="247"/>
    </location>
</feature>
<evidence type="ECO:0000313" key="7">
    <source>
        <dbReference type="EMBL" id="MBM9575753.1"/>
    </source>
</evidence>
<dbReference type="Proteomes" id="UP000724686">
    <property type="component" value="Unassembled WGS sequence"/>
</dbReference>
<keyword evidence="4 6" id="KW-1133">Transmembrane helix</keyword>
<evidence type="ECO:0000256" key="5">
    <source>
        <dbReference type="ARBA" id="ARBA00023136"/>
    </source>
</evidence>
<gene>
    <name evidence="7" type="ORF">JWG45_01170</name>
</gene>
<comment type="subcellular location">
    <subcellularLocation>
        <location evidence="1">Cell membrane</location>
        <topology evidence="1">Multi-pass membrane protein</topology>
    </subcellularLocation>
</comment>
<keyword evidence="8" id="KW-1185">Reference proteome</keyword>
<feature type="transmembrane region" description="Helical" evidence="6">
    <location>
        <begin position="174"/>
        <end position="195"/>
    </location>
</feature>
<reference evidence="7 8" key="1">
    <citation type="submission" date="2021-02" db="EMBL/GenBank/DDBJ databases">
        <title>Leptospira ainlahdjerensis sp. nov., Leptospira ainazelensis sp. nov., Leptospira abararensis sp. nov. and Leptospira chreensis sp. nov., four new species isolated from water sources in Algeria.</title>
        <authorList>
            <person name="Amara Korba A."/>
            <person name="Kainiu M."/>
            <person name="Vincent A.T."/>
            <person name="Mariet J.-F."/>
            <person name="Veyrier F.J."/>
            <person name="Goarant C."/>
            <person name="Picardeau M."/>
        </authorList>
    </citation>
    <scope>NUCLEOTIDE SEQUENCE [LARGE SCALE GENOMIC DNA]</scope>
    <source>
        <strain evidence="7 8">201903070</strain>
    </source>
</reference>
<dbReference type="InterPro" id="IPR051449">
    <property type="entry name" value="ABC-2_transporter_component"/>
</dbReference>
<organism evidence="7 8">
    <name type="scientific">Leptospira ainlahdjerensis</name>
    <dbReference type="NCBI Taxonomy" id="2810033"/>
    <lineage>
        <taxon>Bacteria</taxon>
        <taxon>Pseudomonadati</taxon>
        <taxon>Spirochaetota</taxon>
        <taxon>Spirochaetia</taxon>
        <taxon>Leptospirales</taxon>
        <taxon>Leptospiraceae</taxon>
        <taxon>Leptospira</taxon>
    </lineage>
</organism>
<comment type="caution">
    <text evidence="7">The sequence shown here is derived from an EMBL/GenBank/DDBJ whole genome shotgun (WGS) entry which is preliminary data.</text>
</comment>
<evidence type="ECO:0000256" key="4">
    <source>
        <dbReference type="ARBA" id="ARBA00022989"/>
    </source>
</evidence>
<dbReference type="PANTHER" id="PTHR30294">
    <property type="entry name" value="MEMBRANE COMPONENT OF ABC TRANSPORTER YHHJ-RELATED"/>
    <property type="match status" value="1"/>
</dbReference>
<evidence type="ECO:0000313" key="8">
    <source>
        <dbReference type="Proteomes" id="UP000724686"/>
    </source>
</evidence>
<dbReference type="RefSeq" id="WP_205277954.1">
    <property type="nucleotide sequence ID" value="NZ_JAFFPU010000004.1"/>
</dbReference>